<dbReference type="SUPFAM" id="SSF55729">
    <property type="entry name" value="Acyl-CoA N-acyltransferases (Nat)"/>
    <property type="match status" value="1"/>
</dbReference>
<protein>
    <submittedName>
        <fullName evidence="3">GNAT family N-acetyltransferase</fullName>
        <ecNumber evidence="3">2.3.1.-</ecNumber>
    </submittedName>
</protein>
<dbReference type="EMBL" id="JAGRPV010000001">
    <property type="protein sequence ID" value="MDI4648629.1"/>
    <property type="molecule type" value="Genomic_DNA"/>
</dbReference>
<dbReference type="CDD" id="cd04301">
    <property type="entry name" value="NAT_SF"/>
    <property type="match status" value="1"/>
</dbReference>
<dbReference type="RefSeq" id="WP_282911328.1">
    <property type="nucleotide sequence ID" value="NZ_JAGRPV010000001.1"/>
</dbReference>
<feature type="domain" description="N-acetyltransferase" evidence="1">
    <location>
        <begin position="17"/>
        <end position="147"/>
    </location>
</feature>
<dbReference type="InterPro" id="IPR000182">
    <property type="entry name" value="GNAT_dom"/>
</dbReference>
<dbReference type="PROSITE" id="PS51186">
    <property type="entry name" value="GNAT"/>
    <property type="match status" value="1"/>
</dbReference>
<sequence length="147" mass="16528">MSSPIEGIKKEMDSMKGHIDSIKSDVQDTIGSVKETVTEAKDTFKGWKKKDEVGVVHKEGNAFVVRENGEQIGEITFLPDGENTWVLNHTYVSPAYRGGDIARRMLDRVVEEARAEGKKIVPVCSYALVQFKRNAEYGDVWHKNESL</sequence>
<proteinExistence type="predicted"/>
<comment type="caution">
    <text evidence="3">The sequence shown here is derived from an EMBL/GenBank/DDBJ whole genome shotgun (WGS) entry which is preliminary data.</text>
</comment>
<evidence type="ECO:0000313" key="4">
    <source>
        <dbReference type="Proteomes" id="UP001161691"/>
    </source>
</evidence>
<keyword evidence="4" id="KW-1185">Reference proteome</keyword>
<accession>A0ABT6TPG7</accession>
<keyword evidence="3" id="KW-0808">Transferase</keyword>
<dbReference type="InterPro" id="IPR031165">
    <property type="entry name" value="GNAT_YJDJ"/>
</dbReference>
<dbReference type="PROSITE" id="PS51729">
    <property type="entry name" value="GNAT_YJDJ"/>
    <property type="match status" value="1"/>
</dbReference>
<gene>
    <name evidence="3" type="ORF">KB449_26990</name>
</gene>
<dbReference type="PANTHER" id="PTHR31435">
    <property type="entry name" value="PROTEIN NATD1"/>
    <property type="match status" value="1"/>
</dbReference>
<evidence type="ECO:0000259" key="2">
    <source>
        <dbReference type="PROSITE" id="PS51729"/>
    </source>
</evidence>
<dbReference type="InterPro" id="IPR045057">
    <property type="entry name" value="Gcn5-rel_NAT"/>
</dbReference>
<organism evidence="3 4">
    <name type="scientific">Cohnella hashimotonis</name>
    <dbReference type="NCBI Taxonomy" id="2826895"/>
    <lineage>
        <taxon>Bacteria</taxon>
        <taxon>Bacillati</taxon>
        <taxon>Bacillota</taxon>
        <taxon>Bacilli</taxon>
        <taxon>Bacillales</taxon>
        <taxon>Paenibacillaceae</taxon>
        <taxon>Cohnella</taxon>
    </lineage>
</organism>
<dbReference type="EC" id="2.3.1.-" evidence="3"/>
<dbReference type="PANTHER" id="PTHR31435:SF10">
    <property type="entry name" value="BSR4717 PROTEIN"/>
    <property type="match status" value="1"/>
</dbReference>
<dbReference type="GO" id="GO:0016746">
    <property type="term" value="F:acyltransferase activity"/>
    <property type="evidence" value="ECO:0007669"/>
    <property type="project" value="UniProtKB-KW"/>
</dbReference>
<evidence type="ECO:0000259" key="1">
    <source>
        <dbReference type="PROSITE" id="PS51186"/>
    </source>
</evidence>
<evidence type="ECO:0000313" key="3">
    <source>
        <dbReference type="EMBL" id="MDI4648629.1"/>
    </source>
</evidence>
<reference evidence="3" key="1">
    <citation type="submission" date="2023-04" db="EMBL/GenBank/DDBJ databases">
        <title>Comparative genomic analysis of Cohnella hashimotonis sp. nov., isolated from the International Space Station.</title>
        <authorList>
            <person name="Venkateswaran K."/>
            <person name="Simpson A."/>
        </authorList>
    </citation>
    <scope>NUCLEOTIDE SEQUENCE</scope>
    <source>
        <strain evidence="3">F6_2S_P_1</strain>
    </source>
</reference>
<dbReference type="Gene3D" id="3.40.630.30">
    <property type="match status" value="1"/>
</dbReference>
<dbReference type="Proteomes" id="UP001161691">
    <property type="component" value="Unassembled WGS sequence"/>
</dbReference>
<feature type="domain" description="N-acetyltransferase" evidence="2">
    <location>
        <begin position="55"/>
        <end position="142"/>
    </location>
</feature>
<keyword evidence="3" id="KW-0012">Acyltransferase</keyword>
<dbReference type="Pfam" id="PF14542">
    <property type="entry name" value="Acetyltransf_CG"/>
    <property type="match status" value="1"/>
</dbReference>
<name>A0ABT6TPG7_9BACL</name>
<dbReference type="InterPro" id="IPR016181">
    <property type="entry name" value="Acyl_CoA_acyltransferase"/>
</dbReference>